<sequence>MTLRLVVTTVVLSLAVALPALPAAAQSPAQSFVYGQKRFRHACRPPLKFAAGACVRRCPGGYQDLGSYCRFRNQGFR</sequence>
<evidence type="ECO:0008006" key="4">
    <source>
        <dbReference type="Google" id="ProtNLM"/>
    </source>
</evidence>
<proteinExistence type="predicted"/>
<protein>
    <recommendedName>
        <fullName evidence="4">Secreted protein</fullName>
    </recommendedName>
</protein>
<feature type="signal peptide" evidence="1">
    <location>
        <begin position="1"/>
        <end position="25"/>
    </location>
</feature>
<dbReference type="RefSeq" id="WP_238199891.1">
    <property type="nucleotide sequence ID" value="NZ_BPQZ01000050.1"/>
</dbReference>
<dbReference type="EMBL" id="BSPL01000005">
    <property type="protein sequence ID" value="GLS68298.1"/>
    <property type="molecule type" value="Genomic_DNA"/>
</dbReference>
<reference evidence="3" key="1">
    <citation type="journal article" date="2019" name="Int. J. Syst. Evol. Microbiol.">
        <title>The Global Catalogue of Microorganisms (GCM) 10K type strain sequencing project: providing services to taxonomists for standard genome sequencing and annotation.</title>
        <authorList>
            <consortium name="The Broad Institute Genomics Platform"/>
            <consortium name="The Broad Institute Genome Sequencing Center for Infectious Disease"/>
            <person name="Wu L."/>
            <person name="Ma J."/>
        </authorList>
    </citation>
    <scope>NUCLEOTIDE SEQUENCE [LARGE SCALE GENOMIC DNA]</scope>
    <source>
        <strain evidence="3">NBRC 103632</strain>
    </source>
</reference>
<dbReference type="AlphaFoldDB" id="A0AA37THE3"/>
<feature type="chain" id="PRO_5041277205" description="Secreted protein" evidence="1">
    <location>
        <begin position="26"/>
        <end position="77"/>
    </location>
</feature>
<evidence type="ECO:0000313" key="3">
    <source>
        <dbReference type="Proteomes" id="UP001157440"/>
    </source>
</evidence>
<gene>
    <name evidence="2" type="ORF">GCM10007890_03100</name>
</gene>
<accession>A0AA37THE3</accession>
<keyword evidence="3" id="KW-1185">Reference proteome</keyword>
<keyword evidence="1" id="KW-0732">Signal</keyword>
<evidence type="ECO:0000256" key="1">
    <source>
        <dbReference type="SAM" id="SignalP"/>
    </source>
</evidence>
<organism evidence="2 3">
    <name type="scientific">Methylobacterium tardum</name>
    <dbReference type="NCBI Taxonomy" id="374432"/>
    <lineage>
        <taxon>Bacteria</taxon>
        <taxon>Pseudomonadati</taxon>
        <taxon>Pseudomonadota</taxon>
        <taxon>Alphaproteobacteria</taxon>
        <taxon>Hyphomicrobiales</taxon>
        <taxon>Methylobacteriaceae</taxon>
        <taxon>Methylobacterium</taxon>
    </lineage>
</organism>
<comment type="caution">
    <text evidence="2">The sequence shown here is derived from an EMBL/GenBank/DDBJ whole genome shotgun (WGS) entry which is preliminary data.</text>
</comment>
<evidence type="ECO:0000313" key="2">
    <source>
        <dbReference type="EMBL" id="GLS68298.1"/>
    </source>
</evidence>
<name>A0AA37THE3_9HYPH</name>
<dbReference type="Proteomes" id="UP001157440">
    <property type="component" value="Unassembled WGS sequence"/>
</dbReference>